<evidence type="ECO:0000313" key="2">
    <source>
        <dbReference type="EMBL" id="KAF1691719.1"/>
    </source>
</evidence>
<evidence type="ECO:0000259" key="1">
    <source>
        <dbReference type="Pfam" id="PF03235"/>
    </source>
</evidence>
<dbReference type="Proteomes" id="UP000788419">
    <property type="component" value="Unassembled WGS sequence"/>
</dbReference>
<feature type="domain" description="GmrSD restriction endonucleases N-terminal" evidence="1">
    <location>
        <begin position="3"/>
        <end position="215"/>
    </location>
</feature>
<gene>
    <name evidence="2" type="ORF">CSC65_15810</name>
</gene>
<dbReference type="PANTHER" id="PTHR37292">
    <property type="entry name" value="VNG6097C"/>
    <property type="match status" value="1"/>
</dbReference>
<dbReference type="InterPro" id="IPR004919">
    <property type="entry name" value="GmrSD_N"/>
</dbReference>
<protein>
    <recommendedName>
        <fullName evidence="1">GmrSD restriction endonucleases N-terminal domain-containing protein</fullName>
    </recommendedName>
</protein>
<accession>A0ABQ6Z444</accession>
<dbReference type="Pfam" id="PF03235">
    <property type="entry name" value="GmrSD_N"/>
    <property type="match status" value="1"/>
</dbReference>
<name>A0ABQ6Z444_9GAMM</name>
<sequence>MKISTILDHIDSGHMALPEFQRGYVWNGDQVRGLFDSMYKRHPVGGLLVWATESMGATHRGDGTLAPGIVKLLLDGQQRMTSLYGVIRGKPPKFFDGKAKAFTGLQFNLDTQTFEFYQPAKMKDHPLWVDVSELMKGGTDGLGVYIAKLSTPELAPKLGDYVARLSRVLGIADIDLHIEEVTGADKSLDVVVDIFNRVNSGGTKLSKGDLALAKICADWPTGRDEMKNKLKEWHGNGYDFSLDWLLRSVNTVLTGEAKFLYLHEQGPAEVQDALRRACKQIDVGLNMIADRLGLDHDRVLFSRGGFPVMARYLDQRQQKKLGPPNEKERDKLLFWYFQSGMWGRFSGSVESYIDKDLEAIESDDLDTLLEQLRLWHGGLRAEAAHFTGWSLGARFYPVLYMLTRVGEARDWGSGIGLKANMHGKMSKLEVHHIFPKAQLYKRNSKKSEVNALANYCFLTKDTNLDISDTLPEIYFPKIEAAHPGALASQWIPMDPELWKIENYRDFMEARKILLASELNKRLESLLHGDTKWMSGAAAPIVDNAVGSGVESEAEEAELEALNDWVVEQGLPRGTIDYDYADAQTGEQIAVFDLAWPTGLQEELSQPVVVLLNEEAAVITLASQAGYQCFTDTASFRRYVRTDVLSETADAA</sequence>
<evidence type="ECO:0000313" key="3">
    <source>
        <dbReference type="Proteomes" id="UP000788419"/>
    </source>
</evidence>
<organism evidence="2 3">
    <name type="scientific">Pseudoxanthomonas daejeonensis</name>
    <dbReference type="NCBI Taxonomy" id="266062"/>
    <lineage>
        <taxon>Bacteria</taxon>
        <taxon>Pseudomonadati</taxon>
        <taxon>Pseudomonadota</taxon>
        <taxon>Gammaproteobacteria</taxon>
        <taxon>Lysobacterales</taxon>
        <taxon>Lysobacteraceae</taxon>
        <taxon>Pseudoxanthomonas</taxon>
    </lineage>
</organism>
<reference evidence="2 3" key="1">
    <citation type="submission" date="2017-10" db="EMBL/GenBank/DDBJ databases">
        <title>Whole genome sequencing of members of genus Pseudoxanthomonas.</title>
        <authorList>
            <person name="Kumar S."/>
            <person name="Bansal K."/>
            <person name="Kaur A."/>
            <person name="Patil P."/>
            <person name="Sharma S."/>
            <person name="Patil P.B."/>
        </authorList>
    </citation>
    <scope>NUCLEOTIDE SEQUENCE [LARGE SCALE GENOMIC DNA]</scope>
    <source>
        <strain evidence="2 3">DSM 17801</strain>
    </source>
</reference>
<dbReference type="RefSeq" id="WP_162411573.1">
    <property type="nucleotide sequence ID" value="NZ_PDWN01000021.1"/>
</dbReference>
<dbReference type="EMBL" id="PDWN01000021">
    <property type="protein sequence ID" value="KAF1691719.1"/>
    <property type="molecule type" value="Genomic_DNA"/>
</dbReference>
<dbReference type="PANTHER" id="PTHR37292:SF2">
    <property type="entry name" value="DUF262 DOMAIN-CONTAINING PROTEIN"/>
    <property type="match status" value="1"/>
</dbReference>
<comment type="caution">
    <text evidence="2">The sequence shown here is derived from an EMBL/GenBank/DDBJ whole genome shotgun (WGS) entry which is preliminary data.</text>
</comment>
<keyword evidence="3" id="KW-1185">Reference proteome</keyword>
<proteinExistence type="predicted"/>